<dbReference type="Pfam" id="PF00682">
    <property type="entry name" value="HMGL-like"/>
    <property type="match status" value="1"/>
</dbReference>
<evidence type="ECO:0000256" key="4">
    <source>
        <dbReference type="RuleBase" id="RU003523"/>
    </source>
</evidence>
<evidence type="ECO:0000313" key="7">
    <source>
        <dbReference type="Proteomes" id="UP001596099"/>
    </source>
</evidence>
<accession>A0ABD5RNF5</accession>
<keyword evidence="7" id="KW-1185">Reference proteome</keyword>
<evidence type="ECO:0000313" key="6">
    <source>
        <dbReference type="EMBL" id="MFC5972147.1"/>
    </source>
</evidence>
<dbReference type="SUPFAM" id="SSF51569">
    <property type="entry name" value="Aldolase"/>
    <property type="match status" value="1"/>
</dbReference>
<comment type="similarity">
    <text evidence="1 4">Belongs to the alpha-IPM synthase/homocitrate synthase family.</text>
</comment>
<reference evidence="6 7" key="1">
    <citation type="journal article" date="2019" name="Int. J. Syst. Evol. Microbiol.">
        <title>The Global Catalogue of Microorganisms (GCM) 10K type strain sequencing project: providing services to taxonomists for standard genome sequencing and annotation.</title>
        <authorList>
            <consortium name="The Broad Institute Genomics Platform"/>
            <consortium name="The Broad Institute Genome Sequencing Center for Infectious Disease"/>
            <person name="Wu L."/>
            <person name="Ma J."/>
        </authorList>
    </citation>
    <scope>NUCLEOTIDE SEQUENCE [LARGE SCALE GENOMIC DNA]</scope>
    <source>
        <strain evidence="6 7">CGMCC 1.12543</strain>
    </source>
</reference>
<feature type="domain" description="Pyruvate carboxyltransferase" evidence="5">
    <location>
        <begin position="1"/>
        <end position="250"/>
    </location>
</feature>
<comment type="catalytic activity">
    <reaction evidence="3">
        <text>acetyl-CoA + 2-oxoglutarate + H2O = (2R)-homocitrate + CoA + H(+)</text>
        <dbReference type="Rhea" id="RHEA:12929"/>
        <dbReference type="ChEBI" id="CHEBI:15377"/>
        <dbReference type="ChEBI" id="CHEBI:15378"/>
        <dbReference type="ChEBI" id="CHEBI:16810"/>
        <dbReference type="ChEBI" id="CHEBI:57287"/>
        <dbReference type="ChEBI" id="CHEBI:57288"/>
        <dbReference type="ChEBI" id="CHEBI:58884"/>
        <dbReference type="EC" id="2.3.3.14"/>
    </reaction>
    <physiologicalReaction direction="left-to-right" evidence="3">
        <dbReference type="Rhea" id="RHEA:12930"/>
    </physiologicalReaction>
</comment>
<dbReference type="Pfam" id="PF22617">
    <property type="entry name" value="HCS_D2"/>
    <property type="match status" value="1"/>
</dbReference>
<dbReference type="InterPro" id="IPR013785">
    <property type="entry name" value="Aldolase_TIM"/>
</dbReference>
<dbReference type="InterPro" id="IPR054691">
    <property type="entry name" value="LeuA/HCS_post-cat"/>
</dbReference>
<evidence type="ECO:0000256" key="1">
    <source>
        <dbReference type="ARBA" id="ARBA00006154"/>
    </source>
</evidence>
<dbReference type="InterPro" id="IPR002034">
    <property type="entry name" value="AIPM/Hcit_synth_CS"/>
</dbReference>
<evidence type="ECO:0000256" key="3">
    <source>
        <dbReference type="ARBA" id="ARBA00048363"/>
    </source>
</evidence>
<evidence type="ECO:0000259" key="5">
    <source>
        <dbReference type="PROSITE" id="PS50991"/>
    </source>
</evidence>
<sequence length="364" mass="38514">MRLSDVTLREGDQLPGREFTADQKLTCARALDDLGLDYVQAGFPATGETDQRVLSELAGTTDAEVIGLARALDRDVDAVLDTDADVVELFVSVSDRHLDRLLGKTREEMHEMLAGAVEHVHDRGGTAHVTLADAFRTPAEDVLAVEEAIPEVEYLTLADTVGARTPRSVREYLDTLGEAVDLGRVGVHFHDDLDCATANVLAAADAGVGKADVSVAGLGERAGNSPLESVVVAAGVDATVDFGVDESALIPTCRQVLETLGEEWDDRRAVLGETVSEHESAIHTTAMLSDPATMEAYDPERFGGERRLVFGASTGTSGARKLLDRAGVEVTDDAVAAYTEALADHGPLGLDGALDLARATVGRE</sequence>
<dbReference type="RefSeq" id="WP_247415205.1">
    <property type="nucleotide sequence ID" value="NZ_JALLGW010000001.1"/>
</dbReference>
<dbReference type="GO" id="GO:0043436">
    <property type="term" value="P:oxoacid metabolic process"/>
    <property type="evidence" value="ECO:0007669"/>
    <property type="project" value="UniProtKB-ARBA"/>
</dbReference>
<organism evidence="6 7">
    <name type="scientific">Halomarina salina</name>
    <dbReference type="NCBI Taxonomy" id="1872699"/>
    <lineage>
        <taxon>Archaea</taxon>
        <taxon>Methanobacteriati</taxon>
        <taxon>Methanobacteriota</taxon>
        <taxon>Stenosarchaea group</taxon>
        <taxon>Halobacteria</taxon>
        <taxon>Halobacteriales</taxon>
        <taxon>Natronomonadaceae</taxon>
        <taxon>Halomarina</taxon>
    </lineage>
</organism>
<dbReference type="Proteomes" id="UP001596099">
    <property type="component" value="Unassembled WGS sequence"/>
</dbReference>
<dbReference type="EMBL" id="JBHSQH010000001">
    <property type="protein sequence ID" value="MFC5972147.1"/>
    <property type="molecule type" value="Genomic_DNA"/>
</dbReference>
<name>A0ABD5RNF5_9EURY</name>
<keyword evidence="2 4" id="KW-0808">Transferase</keyword>
<dbReference type="PROSITE" id="PS00815">
    <property type="entry name" value="AIPM_HOMOCIT_SYNTH_1"/>
    <property type="match status" value="1"/>
</dbReference>
<evidence type="ECO:0000256" key="2">
    <source>
        <dbReference type="ARBA" id="ARBA00022679"/>
    </source>
</evidence>
<dbReference type="InterPro" id="IPR000891">
    <property type="entry name" value="PYR_CT"/>
</dbReference>
<dbReference type="Gene3D" id="1.10.238.260">
    <property type="match status" value="1"/>
</dbReference>
<proteinExistence type="inferred from homology"/>
<dbReference type="Gene3D" id="3.20.20.70">
    <property type="entry name" value="Aldolase class I"/>
    <property type="match status" value="1"/>
</dbReference>
<dbReference type="PANTHER" id="PTHR42880:SF1">
    <property type="entry name" value="ISOPROPYLMALATE_HOMOCITRATE_CITRAMALATE SYNTHASE FAMILY PROTEIN"/>
    <property type="match status" value="1"/>
</dbReference>
<protein>
    <submittedName>
        <fullName evidence="6">LeuA family protein</fullName>
    </submittedName>
</protein>
<dbReference type="PROSITE" id="PS50991">
    <property type="entry name" value="PYR_CT"/>
    <property type="match status" value="1"/>
</dbReference>
<comment type="caution">
    <text evidence="6">The sequence shown here is derived from an EMBL/GenBank/DDBJ whole genome shotgun (WGS) entry which is preliminary data.</text>
</comment>
<dbReference type="AlphaFoldDB" id="A0ABD5RNF5"/>
<dbReference type="PANTHER" id="PTHR42880">
    <property type="entry name" value="HOMOCITRATE SYNTHASE"/>
    <property type="match status" value="1"/>
</dbReference>
<gene>
    <name evidence="6" type="ORF">ACFPYI_12475</name>
</gene>
<dbReference type="GO" id="GO:0004410">
    <property type="term" value="F:homocitrate synthase activity"/>
    <property type="evidence" value="ECO:0007669"/>
    <property type="project" value="UniProtKB-EC"/>
</dbReference>